<dbReference type="CDD" id="cd06261">
    <property type="entry name" value="TM_PBP2"/>
    <property type="match status" value="2"/>
</dbReference>
<dbReference type="EMBL" id="JAAGOA010000006">
    <property type="protein sequence ID" value="NEE00497.1"/>
    <property type="molecule type" value="Genomic_DNA"/>
</dbReference>
<gene>
    <name evidence="9" type="primary">phnE</name>
    <name evidence="9" type="ORF">G1H10_09985</name>
</gene>
<sequence length="537" mass="55613">MDDPVLRPPLTRPVVTLWGVGLAAVALTVIAVISIDFGLGALVDGFDDVVSLAERMLPPRMPDPPRIASLAVETLLIALLGTVIATVLSAPLAFLAARNTTPHRAVHAAARGLITFCRAVPDLVFAVLFVRAMGIGVLPGVLALALHSVGMLGKLFADAIEQSDPGPREAVRATGAGPVRELVNGVLPQVVPAWIGTFVYRIDINLRTSVVLGFVGAGGIGFALQDALRGLVYPRALGIVLVIVVIIAALELASIAIRRLLLNPESSGPKRPSAGPGPRLSPPWTVQRLSTTIAAAAVALATGYALVSLRINPLDVLWSFGDVVEVAGRLLPPDFGMVGDRLGAAIVETLAIGMVATAIGVLLSVPIGLLAARNVAPHPAVYWAARSVVLVVRAIPELILAVVFVAAIGLGPIAGACALGLGSIGLLGKLVADAAEEVDPGPRAAVRSVGGGWWQELFSAVLPQTVPSVVGSSLYLLDVNIRTSTVLGIVGAGGVGFLLFEAVRTLNFEFAGAIIAIIFVIVYLIERLSGWIRAQVM</sequence>
<dbReference type="InterPro" id="IPR000515">
    <property type="entry name" value="MetI-like"/>
</dbReference>
<keyword evidence="6 7" id="KW-0472">Membrane</keyword>
<evidence type="ECO:0000256" key="6">
    <source>
        <dbReference type="ARBA" id="ARBA00023136"/>
    </source>
</evidence>
<feature type="transmembrane region" description="Helical" evidence="7">
    <location>
        <begin position="20"/>
        <end position="46"/>
    </location>
</feature>
<feature type="transmembrane region" description="Helical" evidence="7">
    <location>
        <begin position="398"/>
        <end position="421"/>
    </location>
</feature>
<organism evidence="9 10">
    <name type="scientific">Phytoactinopolyspora halotolerans</name>
    <dbReference type="NCBI Taxonomy" id="1981512"/>
    <lineage>
        <taxon>Bacteria</taxon>
        <taxon>Bacillati</taxon>
        <taxon>Actinomycetota</taxon>
        <taxon>Actinomycetes</taxon>
        <taxon>Jiangellales</taxon>
        <taxon>Jiangellaceae</taxon>
        <taxon>Phytoactinopolyspora</taxon>
    </lineage>
</organism>
<dbReference type="PANTHER" id="PTHR30043">
    <property type="entry name" value="PHOSPHONATES TRANSPORT SYSTEM PERMEASE PROTEIN"/>
    <property type="match status" value="1"/>
</dbReference>
<dbReference type="InterPro" id="IPR005769">
    <property type="entry name" value="PhnE/PtxC"/>
</dbReference>
<feature type="transmembrane region" description="Helical" evidence="7">
    <location>
        <begin position="67"/>
        <end position="94"/>
    </location>
</feature>
<dbReference type="SUPFAM" id="SSF161098">
    <property type="entry name" value="MetI-like"/>
    <property type="match status" value="2"/>
</dbReference>
<dbReference type="PROSITE" id="PS50928">
    <property type="entry name" value="ABC_TM1"/>
    <property type="match status" value="2"/>
</dbReference>
<dbReference type="GO" id="GO:0015416">
    <property type="term" value="F:ABC-type phosphonate transporter activity"/>
    <property type="evidence" value="ECO:0007669"/>
    <property type="project" value="InterPro"/>
</dbReference>
<comment type="similarity">
    <text evidence="7">Belongs to the binding-protein-dependent transport system permease family.</text>
</comment>
<feature type="transmembrane region" description="Helical" evidence="7">
    <location>
        <begin position="506"/>
        <end position="525"/>
    </location>
</feature>
<feature type="domain" description="ABC transmembrane type-1" evidence="8">
    <location>
        <begin position="71"/>
        <end position="254"/>
    </location>
</feature>
<dbReference type="GO" id="GO:0005886">
    <property type="term" value="C:plasma membrane"/>
    <property type="evidence" value="ECO:0007669"/>
    <property type="project" value="UniProtKB-SubCell"/>
</dbReference>
<dbReference type="NCBIfam" id="TIGR01097">
    <property type="entry name" value="PhnE"/>
    <property type="match status" value="2"/>
</dbReference>
<dbReference type="Pfam" id="PF00528">
    <property type="entry name" value="BPD_transp_1"/>
    <property type="match status" value="2"/>
</dbReference>
<accession>A0A6L9S628</accession>
<evidence type="ECO:0000256" key="4">
    <source>
        <dbReference type="ARBA" id="ARBA00022692"/>
    </source>
</evidence>
<feature type="transmembrane region" description="Helical" evidence="7">
    <location>
        <begin position="484"/>
        <end position="500"/>
    </location>
</feature>
<keyword evidence="2 7" id="KW-0813">Transport</keyword>
<comment type="subcellular location">
    <subcellularLocation>
        <location evidence="1 7">Cell membrane</location>
        <topology evidence="1 7">Multi-pass membrane protein</topology>
    </subcellularLocation>
</comment>
<name>A0A6L9S628_9ACTN</name>
<keyword evidence="5 7" id="KW-1133">Transmembrane helix</keyword>
<feature type="domain" description="ABC transmembrane type-1" evidence="8">
    <location>
        <begin position="346"/>
        <end position="529"/>
    </location>
</feature>
<keyword evidence="3" id="KW-1003">Cell membrane</keyword>
<dbReference type="Gene3D" id="1.10.3720.10">
    <property type="entry name" value="MetI-like"/>
    <property type="match status" value="2"/>
</dbReference>
<proteinExistence type="inferred from homology"/>
<feature type="transmembrane region" description="Helical" evidence="7">
    <location>
        <begin position="236"/>
        <end position="261"/>
    </location>
</feature>
<evidence type="ECO:0000313" key="9">
    <source>
        <dbReference type="EMBL" id="NEE00497.1"/>
    </source>
</evidence>
<comment type="caution">
    <text evidence="9">The sequence shown here is derived from an EMBL/GenBank/DDBJ whole genome shotgun (WGS) entry which is preliminary data.</text>
</comment>
<feature type="transmembrane region" description="Helical" evidence="7">
    <location>
        <begin position="123"/>
        <end position="146"/>
    </location>
</feature>
<keyword evidence="4 7" id="KW-0812">Transmembrane</keyword>
<evidence type="ECO:0000256" key="1">
    <source>
        <dbReference type="ARBA" id="ARBA00004651"/>
    </source>
</evidence>
<dbReference type="InterPro" id="IPR035906">
    <property type="entry name" value="MetI-like_sf"/>
</dbReference>
<evidence type="ECO:0000256" key="3">
    <source>
        <dbReference type="ARBA" id="ARBA00022475"/>
    </source>
</evidence>
<evidence type="ECO:0000256" key="5">
    <source>
        <dbReference type="ARBA" id="ARBA00022989"/>
    </source>
</evidence>
<feature type="transmembrane region" description="Helical" evidence="7">
    <location>
        <begin position="342"/>
        <end position="363"/>
    </location>
</feature>
<dbReference type="RefSeq" id="WP_163737037.1">
    <property type="nucleotide sequence ID" value="NZ_JAAGOA010000006.1"/>
</dbReference>
<evidence type="ECO:0000256" key="2">
    <source>
        <dbReference type="ARBA" id="ARBA00022448"/>
    </source>
</evidence>
<feature type="transmembrane region" description="Helical" evidence="7">
    <location>
        <begin position="289"/>
        <end position="311"/>
    </location>
</feature>
<keyword evidence="10" id="KW-1185">Reference proteome</keyword>
<dbReference type="PANTHER" id="PTHR30043:SF1">
    <property type="entry name" value="ABC TRANSPORT SYSTEM PERMEASE PROTEIN P69"/>
    <property type="match status" value="1"/>
</dbReference>
<reference evidence="9 10" key="1">
    <citation type="submission" date="2020-02" db="EMBL/GenBank/DDBJ databases">
        <authorList>
            <person name="Li X.-J."/>
            <person name="Han X.-M."/>
        </authorList>
    </citation>
    <scope>NUCLEOTIDE SEQUENCE [LARGE SCALE GENOMIC DNA]</scope>
    <source>
        <strain evidence="9 10">CCTCC AB 2017055</strain>
    </source>
</reference>
<dbReference type="AlphaFoldDB" id="A0A6L9S628"/>
<evidence type="ECO:0000259" key="8">
    <source>
        <dbReference type="PROSITE" id="PS50928"/>
    </source>
</evidence>
<evidence type="ECO:0000313" key="10">
    <source>
        <dbReference type="Proteomes" id="UP000475214"/>
    </source>
</evidence>
<evidence type="ECO:0000256" key="7">
    <source>
        <dbReference type="RuleBase" id="RU363032"/>
    </source>
</evidence>
<protein>
    <submittedName>
        <fullName evidence="9">Phosphonate ABC transporter, permease protein PhnE</fullName>
    </submittedName>
</protein>
<dbReference type="Proteomes" id="UP000475214">
    <property type="component" value="Unassembled WGS sequence"/>
</dbReference>